<feature type="region of interest" description="Disordered" evidence="1">
    <location>
        <begin position="47"/>
        <end position="74"/>
    </location>
</feature>
<dbReference type="EMBL" id="HG322949">
    <property type="protein sequence ID" value="CDG84331.1"/>
    <property type="molecule type" value="Genomic_DNA"/>
</dbReference>
<keyword evidence="2" id="KW-0449">Lipoprotein</keyword>
<proteinExistence type="predicted"/>
<dbReference type="Proteomes" id="UP000027604">
    <property type="component" value="Chromosome I"/>
</dbReference>
<dbReference type="KEGG" id="jag:GJA_3716"/>
<keyword evidence="3" id="KW-1185">Reference proteome</keyword>
<name>W0V8X4_9BURK</name>
<dbReference type="RefSeq" id="WP_038494547.1">
    <property type="nucleotide sequence ID" value="NZ_BCTH01000099.1"/>
</dbReference>
<reference evidence="2 3" key="1">
    <citation type="journal article" date="2015" name="Genome Announc.">
        <title>Genome Sequence of Mushroom Soft-Rot Pathogen Janthinobacterium agaricidamnosum.</title>
        <authorList>
            <person name="Graupner K."/>
            <person name="Lackner G."/>
            <person name="Hertweck C."/>
        </authorList>
    </citation>
    <scope>NUCLEOTIDE SEQUENCE [LARGE SCALE GENOMIC DNA]</scope>
    <source>
        <strain evidence="3">NBRC 102515 / DSM 9628</strain>
    </source>
</reference>
<dbReference type="HOGENOM" id="CLU_2682874_0_0_4"/>
<dbReference type="AlphaFoldDB" id="W0V8X4"/>
<evidence type="ECO:0000313" key="3">
    <source>
        <dbReference type="Proteomes" id="UP000027604"/>
    </source>
</evidence>
<evidence type="ECO:0000313" key="2">
    <source>
        <dbReference type="EMBL" id="CDG84331.1"/>
    </source>
</evidence>
<sequence>MKYPFLIASAILGLNVAACDKPVNKPVPVVSAPGPTDADTLARAAGKAVRPPTPDGVLPPPKPGEVIHPVPKTQ</sequence>
<organism evidence="2 3">
    <name type="scientific">Janthinobacterium agaricidamnosum NBRC 102515 = DSM 9628</name>
    <dbReference type="NCBI Taxonomy" id="1349767"/>
    <lineage>
        <taxon>Bacteria</taxon>
        <taxon>Pseudomonadati</taxon>
        <taxon>Pseudomonadota</taxon>
        <taxon>Betaproteobacteria</taxon>
        <taxon>Burkholderiales</taxon>
        <taxon>Oxalobacteraceae</taxon>
        <taxon>Janthinobacterium</taxon>
    </lineage>
</organism>
<dbReference type="PATRIC" id="fig|1349767.4.peg.304"/>
<evidence type="ECO:0000256" key="1">
    <source>
        <dbReference type="SAM" id="MobiDB-lite"/>
    </source>
</evidence>
<protein>
    <submittedName>
        <fullName evidence="2">Putative lipoprotein</fullName>
    </submittedName>
</protein>
<feature type="compositionally biased region" description="Pro residues" evidence="1">
    <location>
        <begin position="51"/>
        <end position="63"/>
    </location>
</feature>
<accession>W0V8X4</accession>
<gene>
    <name evidence="2" type="ORF">GJA_3716</name>
</gene>